<evidence type="ECO:0000256" key="10">
    <source>
        <dbReference type="ARBA" id="ARBA00022679"/>
    </source>
</evidence>
<feature type="transmembrane region" description="Helical" evidence="24">
    <location>
        <begin position="83"/>
        <end position="101"/>
    </location>
</feature>
<proteinExistence type="inferred from homology"/>
<feature type="transmembrane region" description="Helical" evidence="24">
    <location>
        <begin position="33"/>
        <end position="51"/>
    </location>
</feature>
<dbReference type="PANTHER" id="PTHR46382">
    <property type="entry name" value="PHOSPHATIDATE CYTIDYLYLTRANSFERASE"/>
    <property type="match status" value="1"/>
</dbReference>
<keyword evidence="17" id="KW-1208">Phospholipid metabolism</keyword>
<protein>
    <recommendedName>
        <fullName evidence="7">Phosphatidate cytidylyltransferase</fullName>
        <ecNumber evidence="6">2.7.7.41</ecNumber>
    </recommendedName>
    <alternativeName>
        <fullName evidence="20">CDP-DAG synthase</fullName>
    </alternativeName>
    <alternativeName>
        <fullName evidence="22">CDP-DG synthase</fullName>
    </alternativeName>
    <alternativeName>
        <fullName evidence="18">CDP-diacylglycerol synthase</fullName>
    </alternativeName>
    <alternativeName>
        <fullName evidence="21">CDP-diglyceride pyrophosphorylase</fullName>
    </alternativeName>
    <alternativeName>
        <fullName evidence="23">CDP-diglyceride synthase</fullName>
    </alternativeName>
    <alternativeName>
        <fullName evidence="19">CTP:phosphatidate cytidylyltransferase</fullName>
    </alternativeName>
</protein>
<comment type="subcellular location">
    <subcellularLocation>
        <location evidence="2">Cell membrane</location>
        <topology evidence="2">Multi-pass membrane protein</topology>
    </subcellularLocation>
</comment>
<keyword evidence="10 25" id="KW-0808">Transferase</keyword>
<dbReference type="Pfam" id="PF01148">
    <property type="entry name" value="CTP_transf_1"/>
    <property type="match status" value="1"/>
</dbReference>
<comment type="caution">
    <text evidence="25">The sequence shown here is derived from an EMBL/GenBank/DDBJ whole genome shotgun (WGS) entry which is preliminary data.</text>
</comment>
<accession>A0ABT5F2D3</accession>
<evidence type="ECO:0000256" key="15">
    <source>
        <dbReference type="ARBA" id="ARBA00023136"/>
    </source>
</evidence>
<reference evidence="25 26" key="1">
    <citation type="submission" date="2022-11" db="EMBL/GenBank/DDBJ databases">
        <title>Minimal conservation of predation-associated metabolite biosynthetic gene clusters underscores biosynthetic potential of Myxococcota including descriptions for ten novel species: Archangium lansinium sp. nov., Myxococcus landrumus sp. nov., Nannocystis bai.</title>
        <authorList>
            <person name="Ahearne A."/>
            <person name="Stevens C."/>
            <person name="Dowd S."/>
        </authorList>
    </citation>
    <scope>NUCLEOTIDE SEQUENCE [LARGE SCALE GENOMIC DNA]</scope>
    <source>
        <strain evidence="25 26">RJM3</strain>
    </source>
</reference>
<feature type="transmembrane region" description="Helical" evidence="24">
    <location>
        <begin position="144"/>
        <end position="162"/>
    </location>
</feature>
<evidence type="ECO:0000313" key="25">
    <source>
        <dbReference type="EMBL" id="MDC0747774.1"/>
    </source>
</evidence>
<evidence type="ECO:0000256" key="17">
    <source>
        <dbReference type="ARBA" id="ARBA00023264"/>
    </source>
</evidence>
<organism evidence="25 26">
    <name type="scientific">Polyangium mundeleinium</name>
    <dbReference type="NCBI Taxonomy" id="2995306"/>
    <lineage>
        <taxon>Bacteria</taxon>
        <taxon>Pseudomonadati</taxon>
        <taxon>Myxococcota</taxon>
        <taxon>Polyangia</taxon>
        <taxon>Polyangiales</taxon>
        <taxon>Polyangiaceae</taxon>
        <taxon>Polyangium</taxon>
    </lineage>
</organism>
<keyword evidence="16" id="KW-0594">Phospholipid biosynthesis</keyword>
<dbReference type="RefSeq" id="WP_271926420.1">
    <property type="nucleotide sequence ID" value="NZ_JAQNDO010000001.1"/>
</dbReference>
<evidence type="ECO:0000256" key="21">
    <source>
        <dbReference type="ARBA" id="ARBA00032396"/>
    </source>
</evidence>
<evidence type="ECO:0000256" key="24">
    <source>
        <dbReference type="SAM" id="Phobius"/>
    </source>
</evidence>
<keyword evidence="13 24" id="KW-1133">Transmembrane helix</keyword>
<sequence length="276" mass="28806">MAARSNLATRLLSALVGIPAILALLYLGPPWGWALFLAVALLVGAIEFFGMTHPLDAVSRYLGIGVTLGVMAVLWLFGTDARVLVTLVFLLPTIALFITLVRLGSIETAALRATAMGFGPLWLGGGLGSLAMLRRDAGDSGPGFVVLALALSWFSDTGAYFAGRFLGKHKLYEAVSPKKTIEGAVGGLVAAVVGALAGHYLYLKSLPLNHAIVLGLVAGALGQAGDLAESMIKRSAGVKDSGGIVPGHGGILDRVDALMVTGTFTYIYVLFFWPRP</sequence>
<comment type="similarity">
    <text evidence="5">Belongs to the CDS family.</text>
</comment>
<evidence type="ECO:0000256" key="1">
    <source>
        <dbReference type="ARBA" id="ARBA00001698"/>
    </source>
</evidence>
<keyword evidence="26" id="KW-1185">Reference proteome</keyword>
<evidence type="ECO:0000256" key="9">
    <source>
        <dbReference type="ARBA" id="ARBA00022516"/>
    </source>
</evidence>
<feature type="transmembrane region" description="Helical" evidence="24">
    <location>
        <begin position="183"/>
        <end position="202"/>
    </location>
</feature>
<evidence type="ECO:0000256" key="19">
    <source>
        <dbReference type="ARBA" id="ARBA00031825"/>
    </source>
</evidence>
<comment type="catalytic activity">
    <reaction evidence="1">
        <text>a 1,2-diacyl-sn-glycero-3-phosphate + CTP + H(+) = a CDP-1,2-diacyl-sn-glycerol + diphosphate</text>
        <dbReference type="Rhea" id="RHEA:16229"/>
        <dbReference type="ChEBI" id="CHEBI:15378"/>
        <dbReference type="ChEBI" id="CHEBI:33019"/>
        <dbReference type="ChEBI" id="CHEBI:37563"/>
        <dbReference type="ChEBI" id="CHEBI:58332"/>
        <dbReference type="ChEBI" id="CHEBI:58608"/>
        <dbReference type="EC" id="2.7.7.41"/>
    </reaction>
</comment>
<evidence type="ECO:0000256" key="3">
    <source>
        <dbReference type="ARBA" id="ARBA00005119"/>
    </source>
</evidence>
<evidence type="ECO:0000256" key="12">
    <source>
        <dbReference type="ARBA" id="ARBA00022695"/>
    </source>
</evidence>
<feature type="transmembrane region" description="Helical" evidence="24">
    <location>
        <begin position="58"/>
        <end position="77"/>
    </location>
</feature>
<feature type="transmembrane region" description="Helical" evidence="24">
    <location>
        <begin position="113"/>
        <end position="132"/>
    </location>
</feature>
<keyword evidence="15 24" id="KW-0472">Membrane</keyword>
<keyword evidence="11 24" id="KW-0812">Transmembrane</keyword>
<evidence type="ECO:0000256" key="22">
    <source>
        <dbReference type="ARBA" id="ARBA00032743"/>
    </source>
</evidence>
<evidence type="ECO:0000256" key="23">
    <source>
        <dbReference type="ARBA" id="ARBA00033406"/>
    </source>
</evidence>
<comment type="pathway">
    <text evidence="4">Lipid metabolism.</text>
</comment>
<name>A0ABT5F2D3_9BACT</name>
<keyword evidence="8" id="KW-1003">Cell membrane</keyword>
<evidence type="ECO:0000256" key="4">
    <source>
        <dbReference type="ARBA" id="ARBA00005189"/>
    </source>
</evidence>
<evidence type="ECO:0000256" key="6">
    <source>
        <dbReference type="ARBA" id="ARBA00012487"/>
    </source>
</evidence>
<keyword evidence="12 25" id="KW-0548">Nucleotidyltransferase</keyword>
<dbReference type="EMBL" id="JAQNDO010000001">
    <property type="protein sequence ID" value="MDC0747774.1"/>
    <property type="molecule type" value="Genomic_DNA"/>
</dbReference>
<evidence type="ECO:0000256" key="7">
    <source>
        <dbReference type="ARBA" id="ARBA00019373"/>
    </source>
</evidence>
<dbReference type="Proteomes" id="UP001221411">
    <property type="component" value="Unassembled WGS sequence"/>
</dbReference>
<evidence type="ECO:0000256" key="2">
    <source>
        <dbReference type="ARBA" id="ARBA00004651"/>
    </source>
</evidence>
<evidence type="ECO:0000256" key="11">
    <source>
        <dbReference type="ARBA" id="ARBA00022692"/>
    </source>
</evidence>
<feature type="transmembrane region" description="Helical" evidence="24">
    <location>
        <begin position="255"/>
        <end position="273"/>
    </location>
</feature>
<evidence type="ECO:0000256" key="8">
    <source>
        <dbReference type="ARBA" id="ARBA00022475"/>
    </source>
</evidence>
<dbReference type="EC" id="2.7.7.41" evidence="6"/>
<evidence type="ECO:0000256" key="13">
    <source>
        <dbReference type="ARBA" id="ARBA00022989"/>
    </source>
</evidence>
<evidence type="ECO:0000256" key="16">
    <source>
        <dbReference type="ARBA" id="ARBA00023209"/>
    </source>
</evidence>
<keyword evidence="9" id="KW-0444">Lipid biosynthesis</keyword>
<keyword evidence="14" id="KW-0443">Lipid metabolism</keyword>
<evidence type="ECO:0000256" key="5">
    <source>
        <dbReference type="ARBA" id="ARBA00010185"/>
    </source>
</evidence>
<evidence type="ECO:0000313" key="26">
    <source>
        <dbReference type="Proteomes" id="UP001221411"/>
    </source>
</evidence>
<evidence type="ECO:0000256" key="18">
    <source>
        <dbReference type="ARBA" id="ARBA00029893"/>
    </source>
</evidence>
<comment type="pathway">
    <text evidence="3">Phospholipid metabolism; CDP-diacylglycerol biosynthesis; CDP-diacylglycerol from sn-glycerol 3-phosphate: step 3/3.</text>
</comment>
<dbReference type="PANTHER" id="PTHR46382:SF1">
    <property type="entry name" value="PHOSPHATIDATE CYTIDYLYLTRANSFERASE"/>
    <property type="match status" value="1"/>
</dbReference>
<evidence type="ECO:0000256" key="20">
    <source>
        <dbReference type="ARBA" id="ARBA00032253"/>
    </source>
</evidence>
<gene>
    <name evidence="25" type="ORF">POL67_40955</name>
</gene>
<dbReference type="GO" id="GO:0004605">
    <property type="term" value="F:phosphatidate cytidylyltransferase activity"/>
    <property type="evidence" value="ECO:0007669"/>
    <property type="project" value="UniProtKB-EC"/>
</dbReference>
<evidence type="ECO:0000256" key="14">
    <source>
        <dbReference type="ARBA" id="ARBA00023098"/>
    </source>
</evidence>
<feature type="transmembrane region" description="Helical" evidence="24">
    <location>
        <begin position="7"/>
        <end position="27"/>
    </location>
</feature>